<evidence type="ECO:0000256" key="5">
    <source>
        <dbReference type="ARBA" id="ARBA00023002"/>
    </source>
</evidence>
<proteinExistence type="inferred from homology"/>
<organism evidence="6 7">
    <name type="scientific">Exophiala viscosa</name>
    <dbReference type="NCBI Taxonomy" id="2486360"/>
    <lineage>
        <taxon>Eukaryota</taxon>
        <taxon>Fungi</taxon>
        <taxon>Dikarya</taxon>
        <taxon>Ascomycota</taxon>
        <taxon>Pezizomycotina</taxon>
        <taxon>Eurotiomycetes</taxon>
        <taxon>Chaetothyriomycetidae</taxon>
        <taxon>Chaetothyriales</taxon>
        <taxon>Herpotrichiellaceae</taxon>
        <taxon>Exophiala</taxon>
    </lineage>
</organism>
<keyword evidence="4" id="KW-0274">FAD</keyword>
<reference evidence="6" key="1">
    <citation type="journal article" date="2022" name="bioRxiv">
        <title>Deciphering the potential niche of two novel black yeast fungi from a biological soil crust based on their genomes, phenotypes, and melanin regulation.</title>
        <authorList>
            <consortium name="DOE Joint Genome Institute"/>
            <person name="Carr E.C."/>
            <person name="Barton Q."/>
            <person name="Grambo S."/>
            <person name="Sullivan M."/>
            <person name="Renfro C.M."/>
            <person name="Kuo A."/>
            <person name="Pangilinan J."/>
            <person name="Lipzen A."/>
            <person name="Keymanesh K."/>
            <person name="Savage E."/>
            <person name="Barry K."/>
            <person name="Grigoriev I.V."/>
            <person name="Riekhof W.R."/>
            <person name="Harris S.S."/>
        </authorList>
    </citation>
    <scope>NUCLEOTIDE SEQUENCE</scope>
    <source>
        <strain evidence="6">JF 03-4F</strain>
    </source>
</reference>
<dbReference type="SUPFAM" id="SSF51905">
    <property type="entry name" value="FAD/NAD(P)-binding domain"/>
    <property type="match status" value="2"/>
</dbReference>
<evidence type="ECO:0000256" key="2">
    <source>
        <dbReference type="ARBA" id="ARBA00010139"/>
    </source>
</evidence>
<comment type="similarity">
    <text evidence="2">Belongs to the FAD-binding monooxygenase family.</text>
</comment>
<evidence type="ECO:0000313" key="6">
    <source>
        <dbReference type="EMBL" id="KAI1609743.1"/>
    </source>
</evidence>
<dbReference type="InterPro" id="IPR036188">
    <property type="entry name" value="FAD/NAD-bd_sf"/>
</dbReference>
<accession>A0AAN6I9Z5</accession>
<dbReference type="GO" id="GO:0050660">
    <property type="term" value="F:flavin adenine dinucleotide binding"/>
    <property type="evidence" value="ECO:0007669"/>
    <property type="project" value="InterPro"/>
</dbReference>
<dbReference type="EMBL" id="MU404359">
    <property type="protein sequence ID" value="KAI1609743.1"/>
    <property type="molecule type" value="Genomic_DNA"/>
</dbReference>
<keyword evidence="7" id="KW-1185">Reference proteome</keyword>
<evidence type="ECO:0000313" key="7">
    <source>
        <dbReference type="Proteomes" id="UP001203852"/>
    </source>
</evidence>
<dbReference type="Pfam" id="PF00743">
    <property type="entry name" value="FMO-like"/>
    <property type="match status" value="1"/>
</dbReference>
<gene>
    <name evidence="6" type="ORF">EDD36DRAFT_481301</name>
</gene>
<name>A0AAN6I9Z5_9EURO</name>
<dbReference type="InterPro" id="IPR051209">
    <property type="entry name" value="FAD-bind_Monooxygenase_sf"/>
</dbReference>
<dbReference type="GO" id="GO:0004499">
    <property type="term" value="F:N,N-dimethylaniline monooxygenase activity"/>
    <property type="evidence" value="ECO:0007669"/>
    <property type="project" value="InterPro"/>
</dbReference>
<evidence type="ECO:0000256" key="3">
    <source>
        <dbReference type="ARBA" id="ARBA00022630"/>
    </source>
</evidence>
<evidence type="ECO:0000256" key="1">
    <source>
        <dbReference type="ARBA" id="ARBA00001974"/>
    </source>
</evidence>
<dbReference type="InterPro" id="IPR020946">
    <property type="entry name" value="Flavin_mOase-like"/>
</dbReference>
<dbReference type="PANTHER" id="PTHR42877:SF6">
    <property type="entry name" value="MONOOXYGENASE, PUTATIVE (AFU_ORTHOLOGUE AFUA_3G15050)-RELATED"/>
    <property type="match status" value="1"/>
</dbReference>
<dbReference type="Proteomes" id="UP001203852">
    <property type="component" value="Unassembled WGS sequence"/>
</dbReference>
<dbReference type="GO" id="GO:0050661">
    <property type="term" value="F:NADP binding"/>
    <property type="evidence" value="ECO:0007669"/>
    <property type="project" value="InterPro"/>
</dbReference>
<dbReference type="PANTHER" id="PTHR42877">
    <property type="entry name" value="L-ORNITHINE N(5)-MONOOXYGENASE-RELATED"/>
    <property type="match status" value="1"/>
</dbReference>
<keyword evidence="5" id="KW-0560">Oxidoreductase</keyword>
<evidence type="ECO:0000256" key="4">
    <source>
        <dbReference type="ARBA" id="ARBA00022827"/>
    </source>
</evidence>
<protein>
    <recommendedName>
        <fullName evidence="8">FAD/NAD(P)-binding domain-containing protein</fullName>
    </recommendedName>
</protein>
<evidence type="ECO:0008006" key="8">
    <source>
        <dbReference type="Google" id="ProtNLM"/>
    </source>
</evidence>
<sequence length="656" mass="74009">MAAAAVDGILPQRKGANLTNSIAKHDKLNGIDSGNLTSSDPEEVVAIVPNGITPGRKGPEVLILPASDAETPGNTLHSSYPASNLELPDHHIDEVRSLRVTVIGAGLSGILAGILLPAKVPKIQLTILEKNTDVGGTWLENVYPGVRCDIPAHVYQATFSPNTQWSQQFAEGHEIRDYWQGQARKYDVYKYVKFGRKVNDVTWDEGTAEWTITGTDLGKDQPFEDKADFVLTAIGRFNDWRLPNYPGVNEYQGHLRHASNWDKNFDPTGKSVAVIGNGASGIQLVPNLQRVAKHIDHYARNKTWIAASWAGDERTFEPQWYPEEKKKELENPDEYLKFRKEIESKYWRRFASTFRGAPENEAMRERFIQIMTERVSRKPELIKSLVPDFNPNCRRLTPGPGYLEAITADNVNFIQDRIRRFTKTGIETVTGEHREVDAIFCATGAAIDFITPFSIHAHGRNLQDIWRPRPAKELANNPDYHGWPYTYLGLAVPNFPNLLLIHGPHGAGPSGTVPHSCEVQLTYYAKLLRKVSSQGIKSMSPSKKATDDFVAYADAFFPKTVLTDNCSSWANGGQPGQRIHGIWPGSAGQVTLVRKEPRWEDWEYEYWHDSGNRFVGWLGNGWTKKEREEDSDITPYLRREGEVDLKSLHEEWWSWP</sequence>
<keyword evidence="3" id="KW-0285">Flavoprotein</keyword>
<comment type="caution">
    <text evidence="6">The sequence shown here is derived from an EMBL/GenBank/DDBJ whole genome shotgun (WGS) entry which is preliminary data.</text>
</comment>
<dbReference type="Gene3D" id="3.50.50.60">
    <property type="entry name" value="FAD/NAD(P)-binding domain"/>
    <property type="match status" value="2"/>
</dbReference>
<comment type="cofactor">
    <cofactor evidence="1">
        <name>FAD</name>
        <dbReference type="ChEBI" id="CHEBI:57692"/>
    </cofactor>
</comment>
<dbReference type="AlphaFoldDB" id="A0AAN6I9Z5"/>